<comment type="caution">
    <text evidence="7">The sequence shown here is derived from an EMBL/GenBank/DDBJ whole genome shotgun (WGS) entry which is preliminary data.</text>
</comment>
<keyword evidence="3 6" id="KW-0812">Transmembrane</keyword>
<reference evidence="7" key="1">
    <citation type="journal article" date="2015" name="Nature">
        <title>Complex archaea that bridge the gap between prokaryotes and eukaryotes.</title>
        <authorList>
            <person name="Spang A."/>
            <person name="Saw J.H."/>
            <person name="Jorgensen S.L."/>
            <person name="Zaremba-Niedzwiedzka K."/>
            <person name="Martijn J."/>
            <person name="Lind A.E."/>
            <person name="van Eijk R."/>
            <person name="Schleper C."/>
            <person name="Guy L."/>
            <person name="Ettema T.J."/>
        </authorList>
    </citation>
    <scope>NUCLEOTIDE SEQUENCE</scope>
</reference>
<feature type="transmembrane region" description="Helical" evidence="6">
    <location>
        <begin position="68"/>
        <end position="91"/>
    </location>
</feature>
<keyword evidence="5 6" id="KW-0472">Membrane</keyword>
<feature type="transmembrane region" description="Helical" evidence="6">
    <location>
        <begin position="42"/>
        <end position="62"/>
    </location>
</feature>
<evidence type="ECO:0000313" key="7">
    <source>
        <dbReference type="EMBL" id="KKN39523.1"/>
    </source>
</evidence>
<organism evidence="7">
    <name type="scientific">marine sediment metagenome</name>
    <dbReference type="NCBI Taxonomy" id="412755"/>
    <lineage>
        <taxon>unclassified sequences</taxon>
        <taxon>metagenomes</taxon>
        <taxon>ecological metagenomes</taxon>
    </lineage>
</organism>
<dbReference type="AlphaFoldDB" id="A0A0F9TDC6"/>
<gene>
    <name evidence="7" type="ORF">LCGC14_0742710</name>
</gene>
<evidence type="ECO:0000256" key="1">
    <source>
        <dbReference type="ARBA" id="ARBA00004651"/>
    </source>
</evidence>
<sequence>MSIDTFITTLFFSFFVVFARIGTAMMFMPGFGEVQIPVRPRLSMAVLVSLSLLPLTPVSSALPDSPVAAVALLATEVTVGLWIGLSARILLSALQFAGFQAGQVSGLANAFGPVFGSFEGATMVATVLLMGAVTLIFVTDTHHLIIRALLSSYQVFPPGQIILGDLTNQILKVASHSLYIGTAIAAPFFVMGVILNLGMGLANRMMPQLPVFFVAAPLLIGAGLLILAIATPAMLDYFLEQFQEWLMGFRI</sequence>
<comment type="subcellular location">
    <subcellularLocation>
        <location evidence="1">Cell membrane</location>
        <topology evidence="1">Multi-pass membrane protein</topology>
    </subcellularLocation>
</comment>
<feature type="transmembrane region" description="Helical" evidence="6">
    <location>
        <begin position="111"/>
        <end position="138"/>
    </location>
</feature>
<evidence type="ECO:0000256" key="5">
    <source>
        <dbReference type="ARBA" id="ARBA00023136"/>
    </source>
</evidence>
<dbReference type="InterPro" id="IPR002010">
    <property type="entry name" value="T3SS_IM_R"/>
</dbReference>
<evidence type="ECO:0000256" key="3">
    <source>
        <dbReference type="ARBA" id="ARBA00022692"/>
    </source>
</evidence>
<dbReference type="Pfam" id="PF01311">
    <property type="entry name" value="Bac_export_1"/>
    <property type="match status" value="1"/>
</dbReference>
<feature type="transmembrane region" description="Helical" evidence="6">
    <location>
        <begin position="6"/>
        <end position="30"/>
    </location>
</feature>
<accession>A0A0F9TDC6</accession>
<evidence type="ECO:0008006" key="8">
    <source>
        <dbReference type="Google" id="ProtNLM"/>
    </source>
</evidence>
<protein>
    <recommendedName>
        <fullName evidence="8">Flagellar biosynthetic protein FliR</fullName>
    </recommendedName>
</protein>
<dbReference type="EMBL" id="LAZR01001759">
    <property type="protein sequence ID" value="KKN39523.1"/>
    <property type="molecule type" value="Genomic_DNA"/>
</dbReference>
<dbReference type="PRINTS" id="PR00953">
    <property type="entry name" value="TYPE3IMRPROT"/>
</dbReference>
<feature type="transmembrane region" description="Helical" evidence="6">
    <location>
        <begin position="178"/>
        <end position="199"/>
    </location>
</feature>
<evidence type="ECO:0000256" key="6">
    <source>
        <dbReference type="SAM" id="Phobius"/>
    </source>
</evidence>
<proteinExistence type="predicted"/>
<name>A0A0F9TDC6_9ZZZZ</name>
<evidence type="ECO:0000256" key="2">
    <source>
        <dbReference type="ARBA" id="ARBA00022475"/>
    </source>
</evidence>
<dbReference type="PANTHER" id="PTHR30065:SF8">
    <property type="entry name" value="FLAGELLAR BIOSYNTHETIC PROTEIN FLIR"/>
    <property type="match status" value="1"/>
</dbReference>
<dbReference type="PANTHER" id="PTHR30065">
    <property type="entry name" value="FLAGELLAR BIOSYNTHETIC PROTEIN FLIR"/>
    <property type="match status" value="1"/>
</dbReference>
<keyword evidence="4 6" id="KW-1133">Transmembrane helix</keyword>
<feature type="transmembrane region" description="Helical" evidence="6">
    <location>
        <begin position="211"/>
        <end position="235"/>
    </location>
</feature>
<dbReference type="GO" id="GO:0006605">
    <property type="term" value="P:protein targeting"/>
    <property type="evidence" value="ECO:0007669"/>
    <property type="project" value="InterPro"/>
</dbReference>
<keyword evidence="2" id="KW-1003">Cell membrane</keyword>
<dbReference type="GO" id="GO:0005886">
    <property type="term" value="C:plasma membrane"/>
    <property type="evidence" value="ECO:0007669"/>
    <property type="project" value="UniProtKB-SubCell"/>
</dbReference>
<evidence type="ECO:0000256" key="4">
    <source>
        <dbReference type="ARBA" id="ARBA00022989"/>
    </source>
</evidence>